<organism evidence="2 3">
    <name type="scientific">Cloeon dipterum</name>
    <dbReference type="NCBI Taxonomy" id="197152"/>
    <lineage>
        <taxon>Eukaryota</taxon>
        <taxon>Metazoa</taxon>
        <taxon>Ecdysozoa</taxon>
        <taxon>Arthropoda</taxon>
        <taxon>Hexapoda</taxon>
        <taxon>Insecta</taxon>
        <taxon>Pterygota</taxon>
        <taxon>Palaeoptera</taxon>
        <taxon>Ephemeroptera</taxon>
        <taxon>Pisciforma</taxon>
        <taxon>Baetidae</taxon>
        <taxon>Cloeon</taxon>
    </lineage>
</organism>
<dbReference type="AlphaFoldDB" id="A0A8S1DG44"/>
<feature type="compositionally biased region" description="Low complexity" evidence="1">
    <location>
        <begin position="92"/>
        <end position="127"/>
    </location>
</feature>
<feature type="region of interest" description="Disordered" evidence="1">
    <location>
        <begin position="69"/>
        <end position="127"/>
    </location>
</feature>
<name>A0A8S1DG44_9INSE</name>
<feature type="compositionally biased region" description="Basic residues" evidence="1">
    <location>
        <begin position="18"/>
        <end position="29"/>
    </location>
</feature>
<protein>
    <submittedName>
        <fullName evidence="2">Uncharacterized protein</fullName>
    </submittedName>
</protein>
<feature type="compositionally biased region" description="Low complexity" evidence="1">
    <location>
        <begin position="69"/>
        <end position="78"/>
    </location>
</feature>
<dbReference type="Proteomes" id="UP000494165">
    <property type="component" value="Unassembled WGS sequence"/>
</dbReference>
<reference evidence="2 3" key="1">
    <citation type="submission" date="2020-04" db="EMBL/GenBank/DDBJ databases">
        <authorList>
            <person name="Alioto T."/>
            <person name="Alioto T."/>
            <person name="Gomez Garrido J."/>
        </authorList>
    </citation>
    <scope>NUCLEOTIDE SEQUENCE [LARGE SCALE GENOMIC DNA]</scope>
</reference>
<proteinExistence type="predicted"/>
<evidence type="ECO:0000313" key="3">
    <source>
        <dbReference type="Proteomes" id="UP000494165"/>
    </source>
</evidence>
<gene>
    <name evidence="2" type="ORF">CLODIP_2_CD02804</name>
</gene>
<accession>A0A8S1DG44</accession>
<feature type="region of interest" description="Disordered" evidence="1">
    <location>
        <begin position="1"/>
        <end position="39"/>
    </location>
</feature>
<sequence length="127" mass="13421">MSRWSRGVAWAGGERPWRRAARTRRRQSRAARPGQAVAVQSVAAERVQGEQCVCPCEARACVSQGAAPAAASACRPLSGPRPPDSGRRGRRLSSSLSLPLSLFALSQPPQPPASQQQSPALQQAGVV</sequence>
<comment type="caution">
    <text evidence="2">The sequence shown here is derived from an EMBL/GenBank/DDBJ whole genome shotgun (WGS) entry which is preliminary data.</text>
</comment>
<dbReference type="EMBL" id="CADEPI010000232">
    <property type="protein sequence ID" value="CAB3381348.1"/>
    <property type="molecule type" value="Genomic_DNA"/>
</dbReference>
<keyword evidence="3" id="KW-1185">Reference proteome</keyword>
<evidence type="ECO:0000313" key="2">
    <source>
        <dbReference type="EMBL" id="CAB3381348.1"/>
    </source>
</evidence>
<evidence type="ECO:0000256" key="1">
    <source>
        <dbReference type="SAM" id="MobiDB-lite"/>
    </source>
</evidence>